<dbReference type="Gene3D" id="1.10.357.10">
    <property type="entry name" value="Tetracycline Repressor, domain 2"/>
    <property type="match status" value="1"/>
</dbReference>
<dbReference type="PROSITE" id="PS50977">
    <property type="entry name" value="HTH_TETR_2"/>
    <property type="match status" value="1"/>
</dbReference>
<keyword evidence="1" id="KW-0805">Transcription regulation</keyword>
<evidence type="ECO:0000313" key="4">
    <source>
        <dbReference type="EMBL" id="RHC57886.1"/>
    </source>
</evidence>
<dbReference type="EMBL" id="QSHZ01000003">
    <property type="protein sequence ID" value="RHC57886.1"/>
    <property type="molecule type" value="Genomic_DNA"/>
</dbReference>
<sequence length="193" mass="21408">MRKAALALFVQKGFKDVTMKDICEAAGLSRGGLYTHYGSTGQVFADIIEELMSGLESQVAGKMERGLPAALILDELLERYQSEMLDRSGSLGLAFYEYYSGLPLTEDNAMLKQYYSSKTMLCSLIEYGIGKGEFRQAHADAVADLLLFSYQGVRMLSSIMPLDDDNIPKGMIREIRAMLVKKNSCQEVNTDEA</sequence>
<keyword evidence="2" id="KW-0238">DNA-binding</keyword>
<keyword evidence="3" id="KW-0804">Transcription</keyword>
<evidence type="ECO:0000313" key="5">
    <source>
        <dbReference type="Proteomes" id="UP000283975"/>
    </source>
</evidence>
<dbReference type="RefSeq" id="WP_082245887.1">
    <property type="nucleotide sequence ID" value="NZ_BAABXO010000001.1"/>
</dbReference>
<dbReference type="Proteomes" id="UP000283975">
    <property type="component" value="Unassembled WGS sequence"/>
</dbReference>
<proteinExistence type="predicted"/>
<dbReference type="Gene3D" id="1.10.10.60">
    <property type="entry name" value="Homeodomain-like"/>
    <property type="match status" value="1"/>
</dbReference>
<dbReference type="PANTHER" id="PTHR47506">
    <property type="entry name" value="TRANSCRIPTIONAL REGULATORY PROTEIN"/>
    <property type="match status" value="1"/>
</dbReference>
<dbReference type="GO" id="GO:0003677">
    <property type="term" value="F:DNA binding"/>
    <property type="evidence" value="ECO:0007669"/>
    <property type="project" value="UniProtKB-UniRule"/>
</dbReference>
<dbReference type="InterPro" id="IPR036271">
    <property type="entry name" value="Tet_transcr_reg_TetR-rel_C_sf"/>
</dbReference>
<dbReference type="PANTHER" id="PTHR47506:SF6">
    <property type="entry name" value="HTH-TYPE TRANSCRIPTIONAL REPRESSOR NEMR"/>
    <property type="match status" value="1"/>
</dbReference>
<dbReference type="InterPro" id="IPR001647">
    <property type="entry name" value="HTH_TetR"/>
</dbReference>
<name>A0A414AZG0_9FIRM</name>
<comment type="caution">
    <text evidence="4">The sequence shown here is derived from an EMBL/GenBank/DDBJ whole genome shotgun (WGS) entry which is preliminary data.</text>
</comment>
<protein>
    <submittedName>
        <fullName evidence="4">TetR/AcrR family transcriptional regulator</fullName>
    </submittedName>
</protein>
<dbReference type="PRINTS" id="PR00455">
    <property type="entry name" value="HTHTETR"/>
</dbReference>
<reference evidence="4 5" key="1">
    <citation type="submission" date="2018-08" db="EMBL/GenBank/DDBJ databases">
        <title>A genome reference for cultivated species of the human gut microbiota.</title>
        <authorList>
            <person name="Zou Y."/>
            <person name="Xue W."/>
            <person name="Luo G."/>
        </authorList>
    </citation>
    <scope>NUCLEOTIDE SEQUENCE [LARGE SCALE GENOMIC DNA]</scope>
    <source>
        <strain evidence="4 5">AM35-14</strain>
    </source>
</reference>
<evidence type="ECO:0000256" key="1">
    <source>
        <dbReference type="ARBA" id="ARBA00023015"/>
    </source>
</evidence>
<dbReference type="InterPro" id="IPR009057">
    <property type="entry name" value="Homeodomain-like_sf"/>
</dbReference>
<dbReference type="Pfam" id="PF00440">
    <property type="entry name" value="TetR_N"/>
    <property type="match status" value="1"/>
</dbReference>
<gene>
    <name evidence="4" type="ORF">DW839_03540</name>
</gene>
<dbReference type="SUPFAM" id="SSF48498">
    <property type="entry name" value="Tetracyclin repressor-like, C-terminal domain"/>
    <property type="match status" value="1"/>
</dbReference>
<organism evidence="4 5">
    <name type="scientific">Enterocloster bolteae</name>
    <dbReference type="NCBI Taxonomy" id="208479"/>
    <lineage>
        <taxon>Bacteria</taxon>
        <taxon>Bacillati</taxon>
        <taxon>Bacillota</taxon>
        <taxon>Clostridia</taxon>
        <taxon>Lachnospirales</taxon>
        <taxon>Lachnospiraceae</taxon>
        <taxon>Enterocloster</taxon>
    </lineage>
</organism>
<accession>A0A414AZG0</accession>
<dbReference type="AlphaFoldDB" id="A0A414AZG0"/>
<evidence type="ECO:0000256" key="3">
    <source>
        <dbReference type="ARBA" id="ARBA00023163"/>
    </source>
</evidence>
<dbReference type="SUPFAM" id="SSF46689">
    <property type="entry name" value="Homeodomain-like"/>
    <property type="match status" value="1"/>
</dbReference>
<evidence type="ECO:0000256" key="2">
    <source>
        <dbReference type="ARBA" id="ARBA00023125"/>
    </source>
</evidence>